<feature type="binding site" evidence="1">
    <location>
        <position position="294"/>
    </location>
    <ligand>
        <name>Mg(2+)</name>
        <dbReference type="ChEBI" id="CHEBI:18420"/>
        <label>1</label>
    </ligand>
</feature>
<keyword evidence="1" id="KW-0479">Metal-binding</keyword>
<feature type="binding site" evidence="1">
    <location>
        <position position="293"/>
    </location>
    <ligand>
        <name>Mg(2+)</name>
        <dbReference type="ChEBI" id="CHEBI:18420"/>
        <label>1</label>
    </ligand>
</feature>
<dbReference type="PANTHER" id="PTHR16222:SF12">
    <property type="entry name" value="ADP-RIBOSYLGLYCOHYDROLASE-RELATED"/>
    <property type="match status" value="1"/>
</dbReference>
<dbReference type="PANTHER" id="PTHR16222">
    <property type="entry name" value="ADP-RIBOSYLGLYCOHYDROLASE"/>
    <property type="match status" value="1"/>
</dbReference>
<feature type="binding site" evidence="1">
    <location>
        <position position="81"/>
    </location>
    <ligand>
        <name>Mg(2+)</name>
        <dbReference type="ChEBI" id="CHEBI:18420"/>
        <label>1</label>
    </ligand>
</feature>
<dbReference type="GO" id="GO:0046872">
    <property type="term" value="F:metal ion binding"/>
    <property type="evidence" value="ECO:0007669"/>
    <property type="project" value="UniProtKB-KW"/>
</dbReference>
<dbReference type="Proteomes" id="UP000377595">
    <property type="component" value="Unassembled WGS sequence"/>
</dbReference>
<dbReference type="InterPro" id="IPR036705">
    <property type="entry name" value="Ribosyl_crysJ1_sf"/>
</dbReference>
<sequence length="351" mass="36144">MRTDFAGTRDAREERAVGALLGLAAGDAAGLPAQFHRRARSAWTRSAGWRLSAALDEQRVSRPLLPFTLSIGDDIPLSPTDDAETAAVAALVLLEEPRHDSAALFAGWRTRMSDDVWTGMAERSAIINSARGLTPPATGNDNPVHYSDSAVPAAVSIGLYYAGDPANAAEVACRYAEITHAEDGVWAAQAMAVAIASLVGGAHLSDALRAAAGAIPEGSWTARNLAKAAHVRELARSAFDAVPGLVEQLSPAVYSHGGVAAETLPAAFVLAELADGDLATALGSAALVARQSDSMPAMVGALCGAASGAAAVPDTWRRHVDKIAGVLIPDLKGLSLTALAGRLLDAPDIVR</sequence>
<dbReference type="RefSeq" id="WP_170321909.1">
    <property type="nucleotide sequence ID" value="NZ_BAAAHM010000027.1"/>
</dbReference>
<keyword evidence="1" id="KW-0460">Magnesium</keyword>
<dbReference type="Gene3D" id="1.10.4080.10">
    <property type="entry name" value="ADP-ribosylation/Crystallin J1"/>
    <property type="match status" value="1"/>
</dbReference>
<evidence type="ECO:0000256" key="1">
    <source>
        <dbReference type="PIRSR" id="PIRSR605502-1"/>
    </source>
</evidence>
<evidence type="ECO:0000313" key="3">
    <source>
        <dbReference type="Proteomes" id="UP000377595"/>
    </source>
</evidence>
<protein>
    <recommendedName>
        <fullName evidence="4">ADP-ribosylglycohydrolase</fullName>
    </recommendedName>
</protein>
<comment type="cofactor">
    <cofactor evidence="1">
        <name>Mg(2+)</name>
        <dbReference type="ChEBI" id="CHEBI:18420"/>
    </cofactor>
    <text evidence="1">Binds 2 magnesium ions per subunit.</text>
</comment>
<accession>A0A5M3XVJ7</accession>
<keyword evidence="3" id="KW-1185">Reference proteome</keyword>
<dbReference type="InterPro" id="IPR050792">
    <property type="entry name" value="ADP-ribosylglycohydrolase"/>
</dbReference>
<feature type="binding site" evidence="1">
    <location>
        <position position="80"/>
    </location>
    <ligand>
        <name>Mg(2+)</name>
        <dbReference type="ChEBI" id="CHEBI:18420"/>
        <label>1</label>
    </ligand>
</feature>
<feature type="binding site" evidence="1">
    <location>
        <position position="82"/>
    </location>
    <ligand>
        <name>Mg(2+)</name>
        <dbReference type="ChEBI" id="CHEBI:18420"/>
        <label>1</label>
    </ligand>
</feature>
<proteinExistence type="predicted"/>
<name>A0A5M3XVJ7_9ACTN</name>
<organism evidence="2 3">
    <name type="scientific">Acrocarpospora pleiomorpha</name>
    <dbReference type="NCBI Taxonomy" id="90975"/>
    <lineage>
        <taxon>Bacteria</taxon>
        <taxon>Bacillati</taxon>
        <taxon>Actinomycetota</taxon>
        <taxon>Actinomycetes</taxon>
        <taxon>Streptosporangiales</taxon>
        <taxon>Streptosporangiaceae</taxon>
        <taxon>Acrocarpospora</taxon>
    </lineage>
</organism>
<comment type="caution">
    <text evidence="2">The sequence shown here is derived from an EMBL/GenBank/DDBJ whole genome shotgun (WGS) entry which is preliminary data.</text>
</comment>
<dbReference type="SUPFAM" id="SSF101478">
    <property type="entry name" value="ADP-ribosylglycohydrolase"/>
    <property type="match status" value="1"/>
</dbReference>
<evidence type="ECO:0008006" key="4">
    <source>
        <dbReference type="Google" id="ProtNLM"/>
    </source>
</evidence>
<evidence type="ECO:0000313" key="2">
    <source>
        <dbReference type="EMBL" id="GES25217.1"/>
    </source>
</evidence>
<reference evidence="2 3" key="1">
    <citation type="submission" date="2019-10" db="EMBL/GenBank/DDBJ databases">
        <title>Whole genome shotgun sequence of Acrocarpospora pleiomorpha NBRC 16267.</title>
        <authorList>
            <person name="Ichikawa N."/>
            <person name="Kimura A."/>
            <person name="Kitahashi Y."/>
            <person name="Komaki H."/>
            <person name="Oguchi A."/>
        </authorList>
    </citation>
    <scope>NUCLEOTIDE SEQUENCE [LARGE SCALE GENOMIC DNA]</scope>
    <source>
        <strain evidence="2 3">NBRC 16267</strain>
    </source>
</reference>
<dbReference type="AlphaFoldDB" id="A0A5M3XVJ7"/>
<dbReference type="Pfam" id="PF03747">
    <property type="entry name" value="ADP_ribosyl_GH"/>
    <property type="match status" value="1"/>
</dbReference>
<dbReference type="EMBL" id="BLAF01000064">
    <property type="protein sequence ID" value="GES25217.1"/>
    <property type="molecule type" value="Genomic_DNA"/>
</dbReference>
<dbReference type="InterPro" id="IPR005502">
    <property type="entry name" value="Ribosyl_crysJ1"/>
</dbReference>
<gene>
    <name evidence="2" type="ORF">Aple_081160</name>
</gene>